<keyword evidence="4" id="KW-1185">Reference proteome</keyword>
<feature type="compositionally biased region" description="Low complexity" evidence="1">
    <location>
        <begin position="994"/>
        <end position="1005"/>
    </location>
</feature>
<dbReference type="Pfam" id="PF14252">
    <property type="entry name" value="DUF4347"/>
    <property type="match status" value="1"/>
</dbReference>
<reference evidence="3 4" key="1">
    <citation type="submission" date="2016-08" db="EMBL/GenBank/DDBJ databases">
        <authorList>
            <person name="Seilhamer J.J."/>
        </authorList>
    </citation>
    <scope>NUCLEOTIDE SEQUENCE [LARGE SCALE GENOMIC DNA]</scope>
    <source>
        <strain evidence="3 4">PH27A</strain>
    </source>
</reference>
<dbReference type="STRING" id="197479.BFW38_00225"/>
<dbReference type="OrthoDB" id="6089850at2"/>
<evidence type="ECO:0000313" key="3">
    <source>
        <dbReference type="EMBL" id="ODC02204.1"/>
    </source>
</evidence>
<dbReference type="InterPro" id="IPR053784">
    <property type="entry name" value="Choice_anch_U_dom"/>
</dbReference>
<feature type="compositionally biased region" description="Pro residues" evidence="1">
    <location>
        <begin position="963"/>
        <end position="983"/>
    </location>
</feature>
<accession>A0A1E2V5D0</accession>
<dbReference type="AlphaFoldDB" id="A0A1E2V5D0"/>
<gene>
    <name evidence="3" type="ORF">BFW38_00225</name>
</gene>
<feature type="domain" description="DUF4347" evidence="2">
    <location>
        <begin position="27"/>
        <end position="188"/>
    </location>
</feature>
<dbReference type="Proteomes" id="UP000094291">
    <property type="component" value="Unassembled WGS sequence"/>
</dbReference>
<dbReference type="NCBIfam" id="NF041766">
    <property type="entry name" value="choice_anch_U"/>
    <property type="match status" value="1"/>
</dbReference>
<comment type="caution">
    <text evidence="3">The sequence shown here is derived from an EMBL/GenBank/DDBJ whole genome shotgun (WGS) entry which is preliminary data.</text>
</comment>
<evidence type="ECO:0000259" key="2">
    <source>
        <dbReference type="Pfam" id="PF14252"/>
    </source>
</evidence>
<sequence>MWAGVMMKADWGESTVVVNRYRSFRRVYFIDAGVDDSSQLLAQMQPGDIGVRLPYGARALDTMVEYMATHPQPDAVALIAHGEPGAFQLGGQHINTQALMRDQSLWLRIGQYLGHRGSLALFSCRLAQGEKGQQFLKQLARISGIAHIAASARTLSPQKGWWLNIRHGVPSQDVDVMVSRFSHYPHALASTDIHFTFDKASIEGKTAVETHDGLTMRVTAPGIPSVSFKGGMFAMEAAKAKNSLIEVQFDQPVVLNDLFIRVIRLKDGSYGGTTFLYQTDAGEDKTSFYKTSSSHKRASFDQPFQTLTMEQVNPNFENSEYGIRWLLDYLKVTPVPQFESARYDADSGILTVEGRYFASQSNGDDIDASKITLVGQGGKSYTLTKASSGELSSDQQFSLQLSSADQAALTALMNQNGVAAFDDSAYQLHFAEGFNTPLPKVSISAPSTSSPVTVSGISPVDVTEAAYNMESGTLTISGRGFAVDPNADDIDAQSITLIGTGGERYTLSDTADVELMSEQRFQLSLSDQDQQALRAIWDQSGTQAHDATAYQVELSTGFMTARPGASGTSSVTVGQVPVADMVEVNYSTASGLLTVTGHDFMAQADGSDINVSYLTITGANGRAYTLSDSSDVALTDPQHFSVQLSDQDRAAVSRLLNENGLKAFDGTPYQLSAGAGFMPVRDWISDAAVNTFEVTDVAPVVFSGFHYDMATGLLSVDGSGFVADMSAADIDTSLLALVGAGGERYTLTDTADVELMSDQRFQLSLSDQDQQALRDLFDRSGDSAFDDTAYQIEWQQGVILARPGTSGKASLEAVNVPQPAIESARYDVKTGQLDVVGSGFLHVDDQLDVDASKITLVGDNGHDFTLMNTSDVNIKSSTSFTLTLSASDQKEVIAFLNQNGTVAQDSTAYSVKAASGFMVARDQVADVANNRLTVFNIADPDSQPTPDTTPDPQPTPGIDSGPAPRPDPDTNPNPHPTPGTDPDPAPRPDPEPQPNDGDNGDNIPDVEQASVTSLVFLETPMPISQPNNAPATYVSLSTDEGNMLQDVMQQDALHDLPTSMKMPMGMLTFKAVVLTGQVANFQLVVNDDLGVDGYWKQDAQGEWVNLASEAMGGDMVKFDDHLMLTFSIMDGGEFDGDGEANGQIVDLGAPGRWVEPPMPFDETHHGHDHFDWFTLTD</sequence>
<dbReference type="InterPro" id="IPR025592">
    <property type="entry name" value="DUF4347"/>
</dbReference>
<proteinExistence type="predicted"/>
<feature type="region of interest" description="Disordered" evidence="1">
    <location>
        <begin position="935"/>
        <end position="1005"/>
    </location>
</feature>
<evidence type="ECO:0000256" key="1">
    <source>
        <dbReference type="SAM" id="MobiDB-lite"/>
    </source>
</evidence>
<dbReference type="EMBL" id="MDTQ01000001">
    <property type="protein sequence ID" value="ODC02204.1"/>
    <property type="molecule type" value="Genomic_DNA"/>
</dbReference>
<name>A0A1E2V5D0_9GAMM</name>
<evidence type="ECO:0000313" key="4">
    <source>
        <dbReference type="Proteomes" id="UP000094291"/>
    </source>
</evidence>
<organism evidence="3 4">
    <name type="scientific">Terasakiispira papahanaumokuakeensis</name>
    <dbReference type="NCBI Taxonomy" id="197479"/>
    <lineage>
        <taxon>Bacteria</taxon>
        <taxon>Pseudomonadati</taxon>
        <taxon>Pseudomonadota</taxon>
        <taxon>Gammaproteobacteria</taxon>
        <taxon>Oceanospirillales</taxon>
        <taxon>Terasakiispira</taxon>
    </lineage>
</organism>
<protein>
    <recommendedName>
        <fullName evidence="2">DUF4347 domain-containing protein</fullName>
    </recommendedName>
</protein>